<sequence>MSETPSTSFSMIHPTSSEGQVSFPRHLSVTHPVVAKRISFYKSGDPQFSGVTVVVNPRSFKTFDALLDNLSRKVPLPFGVRNISTPQGRHSITRLEDLEDGESYLCSHSKKVQPLDLDKVRRRRPPWLSSPALRARAPRSSAVAASPAPCPPRSLVVFRNGDPKTRRAVLLSRKVTQSFEAFLQHLTEVMQYPVGKLYATDGRKVPSLQAVILSSGAVVAAGREPFKPGSYDIQKFLLPARLLGISHRGHRKGNAKAENKKMSTHIPLISRSQIYSLSSDKTHDSYSDYSFAPENYLTLEKRNSQNLSVYPSEDDIEKSVTFNQDGTMTVEVKVRFKIKGKETIKWTTTVNRPGLLNNDEKSEISSIPGRTDDRSSSLKLAACSLSEDVSGSNREGSLAEEIKTQITDQDNETWSTASWDNPAMDTDIIKGTQAQVKHRFYRPPTPGPRGVRQKKSVMRSVTLVSETEVQEKQFSYSEKREGRENKSEYHMFAHSCSKMSSLSNKPVLVQINNNEQMESPLEGIKESKLLRSSAVSAGVIEITSQKMVTMSHNNDLPSAISENSIVEKGVVDSVIPDNKTDDIKNFRTYDNTNDRFSPVSAEASHSSSNNSVTDKNISETPASVGSSTITTRIDRLTNEFAQCGLIEPPEHEKQILSPVASKKKKKSQQQMINSRYQDAEIVTKRISKESNRINTGGTIAQETISQDSDCSLKGRILCEEDLHTIGMVIKSNHFSTKSNLSPTVSKNFRRHKLNGIQNLKVQGFVSKRKPGPVKKISLGASEKGESSQGDKVLPHYESKYYKKTSENQSLFHMFNLCEQKQRAFSRPQSQAEMASRNLIGMAKMSLVPKFSDSHVTLKSQKKQKENKLKSGVFVSKQYTKTRENSLASLKKAAFSEDMAHHSENHIERWLQNINPYPTLIPRKSAVRQKNKRTVASYNNSGFLGSNLHKNSVKGNNFVIESSKHITKSANLTGDNLCKGRGKSLNGEEFHKDLYESQVGSLKSLNGACLVSLHEYCTLSPSAINDHNTESQISSEKSGPEVSLVHHEINLATKGQSVEAAVQVDLVEENTSKDLVPVLLLQQLQASISSIHEPQNGAVQMPGLLVDIPFSSVICNSSADLLLAWLLVLNLKGSMSSFCQGDAHKITNSSSELLTLWEVLRHIAITEEADDLKAAVASLVDSTTNCIEPSEKEHDMVPVGLSEKCSAVNIQKAPDCSEIERIQKISLDGGYSACEACGSEIRVSNTCSPYEMCTVNKTYPQKGLHNPSDAFSPVDCVINKTSMNKACFLGEVFSFTDAVPSHEACVQKENHTYEVACPTDETHVTTRVCNNTDSLNCRENKCIYNLEFIEEFKRIDEIQKGLNILADPGYKNECNTSALQPNVCNLSPGGICLSKSDLEFDTKHSSLREFKSEPLKRFQDKNTYSSFDKEESRTSEEPGSITNSMTSNERNNISELESLEELENQDNDICNTMVNLCEQATEESLTEELETSSNLKLIDISSGNIIEEERKNGIISETINRRQVTPPSLVFCYDSNPNAEKEINSRESKVRIKTMVKNMEMGSYSESSHDFKKCFKSPVTSDWPDCRPDSESEQQCKTSSDDHSDSGDSGQEKEHNKGFVKRAIEKLYGKVEIVKPFFFSGSIHSSQVCPYSSVEFPGARKSSFYDSEGQSFGSFEQVSNISPMLQEFQEEKQSKCDVNGVRDSYHGDEIVEHGTKQSDRNRTTLREEEEGELIDKGKWLLRKNHLLRVSSENPGMYGNADTTSVDTLLGNNGNEVSYSHFGNLAPGPTMAELSSSELEELTQPLELKCNYFNLPHGSDSEPFFGDLLDVQNKTCAKERIPNHYTEGKGNQSERVCSTVTHAFTSGANKVHPVSDDTIKTQPLPGSSMTHGALQEGDSLDKLYALCGQHCPILTVIIQPVNEENRGFVYRKDSDIENALGFHLWMRIYPHFLLSNKNMFRNKDNKASKRKEFVDNAIGDSFDQLYFNNMFGLTDKSLDLEEKSNLKKFQSYLKQRVCVNFLHKLLFVVSDMNSNTENLSSWTDDIFKTVDENNNLLVNRFQNLTTNLKHIVRENINCHFSFKILGQTCLLDICQVGTSLSISKRKILEIYYVFEGENIFIWEEENQLHFTDLESNNEQGDL</sequence>
<dbReference type="FunFam" id="3.10.20.230:FF:000006">
    <property type="entry name" value="Oxygen-regulated protein 1"/>
    <property type="match status" value="1"/>
</dbReference>
<proteinExistence type="predicted"/>
<dbReference type="GO" id="GO:0005930">
    <property type="term" value="C:axoneme"/>
    <property type="evidence" value="ECO:0007669"/>
    <property type="project" value="UniProtKB-SubCell"/>
</dbReference>
<dbReference type="GO" id="GO:0035082">
    <property type="term" value="P:axoneme assembly"/>
    <property type="evidence" value="ECO:0007669"/>
    <property type="project" value="TreeGrafter"/>
</dbReference>
<dbReference type="SUPFAM" id="SSF89837">
    <property type="entry name" value="Doublecortin (DC)"/>
    <property type="match status" value="2"/>
</dbReference>
<dbReference type="CDD" id="cd17147">
    <property type="entry name" value="DCX2_RP1"/>
    <property type="match status" value="1"/>
</dbReference>
<comment type="function">
    <text evidence="11">Microtubule-associated protein regulating the stability and length of the microtubule-based axoneme of photoreceptors. Required for the differentiation of photoreceptor cells, it plays a role in the organization of the outer segment of rod and cone photoreceptors ensuring the correct orientation and higher-order stacking of outer segment disks along the photoreceptor axoneme.</text>
</comment>
<feature type="domain" description="Doublecortin" evidence="15">
    <location>
        <begin position="36"/>
        <end position="118"/>
    </location>
</feature>
<evidence type="ECO:0000313" key="17">
    <source>
        <dbReference type="RefSeq" id="XP_004837563.1"/>
    </source>
</evidence>
<evidence type="ECO:0000256" key="2">
    <source>
        <dbReference type="ARBA" id="ARBA00004504"/>
    </source>
</evidence>
<accession>A0AAX6NV58</accession>
<evidence type="ECO:0000313" key="16">
    <source>
        <dbReference type="Proteomes" id="UP000694906"/>
    </source>
</evidence>
<dbReference type="RefSeq" id="XP_004837563.1">
    <property type="nucleotide sequence ID" value="XM_004837506.3"/>
</dbReference>
<keyword evidence="9" id="KW-0966">Cell projection</keyword>
<dbReference type="InterPro" id="IPR003533">
    <property type="entry name" value="Doublecortin_dom"/>
</dbReference>
<evidence type="ECO:0000256" key="1">
    <source>
        <dbReference type="ARBA" id="ARBA00004430"/>
    </source>
</evidence>
<feature type="region of interest" description="Disordered" evidence="14">
    <location>
        <begin position="593"/>
        <end position="627"/>
    </location>
</feature>
<dbReference type="GO" id="GO:0035556">
    <property type="term" value="P:intracellular signal transduction"/>
    <property type="evidence" value="ECO:0007669"/>
    <property type="project" value="InterPro"/>
</dbReference>
<evidence type="ECO:0000256" key="11">
    <source>
        <dbReference type="ARBA" id="ARBA00043933"/>
    </source>
</evidence>
<evidence type="ECO:0000256" key="5">
    <source>
        <dbReference type="ARBA" id="ARBA00022737"/>
    </source>
</evidence>
<keyword evidence="4" id="KW-0716">Sensory transduction</keyword>
<dbReference type="GeneID" id="101708003"/>
<feature type="domain" description="Doublecortin" evidence="15">
    <location>
        <begin position="153"/>
        <end position="232"/>
    </location>
</feature>
<evidence type="ECO:0000256" key="13">
    <source>
        <dbReference type="ARBA" id="ARBA00046756"/>
    </source>
</evidence>
<organism evidence="16 17">
    <name type="scientific">Heterocephalus glaber</name>
    <name type="common">Naked mole rat</name>
    <dbReference type="NCBI Taxonomy" id="10181"/>
    <lineage>
        <taxon>Eukaryota</taxon>
        <taxon>Metazoa</taxon>
        <taxon>Chordata</taxon>
        <taxon>Craniata</taxon>
        <taxon>Vertebrata</taxon>
        <taxon>Euteleostomi</taxon>
        <taxon>Mammalia</taxon>
        <taxon>Eutheria</taxon>
        <taxon>Euarchontoglires</taxon>
        <taxon>Glires</taxon>
        <taxon>Rodentia</taxon>
        <taxon>Hystricomorpha</taxon>
        <taxon>Bathyergidae</taxon>
        <taxon>Heterocephalus</taxon>
    </lineage>
</organism>
<evidence type="ECO:0000256" key="12">
    <source>
        <dbReference type="ARBA" id="ARBA00044186"/>
    </source>
</evidence>
<evidence type="ECO:0000256" key="14">
    <source>
        <dbReference type="SAM" id="MobiDB-lite"/>
    </source>
</evidence>
<feature type="compositionally biased region" description="Basic and acidic residues" evidence="14">
    <location>
        <begin position="1426"/>
        <end position="1435"/>
    </location>
</feature>
<name>A0AAX6NV58_HETGA</name>
<dbReference type="GO" id="GO:0009416">
    <property type="term" value="P:response to light stimulus"/>
    <property type="evidence" value="ECO:0007669"/>
    <property type="project" value="UniProtKB-ARBA"/>
</dbReference>
<dbReference type="GO" id="GO:0007601">
    <property type="term" value="P:visual perception"/>
    <property type="evidence" value="ECO:0007669"/>
    <property type="project" value="UniProtKB-KW"/>
</dbReference>
<protein>
    <recommendedName>
        <fullName evidence="12">Oxygen-regulated protein 1</fullName>
    </recommendedName>
</protein>
<evidence type="ECO:0000256" key="3">
    <source>
        <dbReference type="ARBA" id="ARBA00022490"/>
    </source>
</evidence>
<reference evidence="17" key="1">
    <citation type="submission" date="2025-08" db="UniProtKB">
        <authorList>
            <consortium name="RefSeq"/>
        </authorList>
    </citation>
    <scope>IDENTIFICATION</scope>
</reference>
<feature type="compositionally biased region" description="Polar residues" evidence="14">
    <location>
        <begin position="1"/>
        <end position="20"/>
    </location>
</feature>
<keyword evidence="10" id="KW-0844">Vision</keyword>
<comment type="subcellular location">
    <subcellularLocation>
        <location evidence="2">Cell projection</location>
        <location evidence="2">Cilium</location>
        <location evidence="2">Photoreceptor outer segment</location>
    </subcellularLocation>
    <subcellularLocation>
        <location evidence="1">Cytoplasm</location>
        <location evidence="1">Cytoskeleton</location>
        <location evidence="1">Cilium axoneme</location>
    </subcellularLocation>
</comment>
<dbReference type="PROSITE" id="PS50309">
    <property type="entry name" value="DC"/>
    <property type="match status" value="2"/>
</dbReference>
<feature type="region of interest" description="Disordered" evidence="14">
    <location>
        <begin position="1420"/>
        <end position="1449"/>
    </location>
</feature>
<evidence type="ECO:0000256" key="7">
    <source>
        <dbReference type="ARBA" id="ARBA00023069"/>
    </source>
</evidence>
<dbReference type="KEGG" id="hgl:101708003"/>
<feature type="compositionally biased region" description="Low complexity" evidence="14">
    <location>
        <begin position="597"/>
        <end position="612"/>
    </location>
</feature>
<gene>
    <name evidence="17" type="primary">Rp1</name>
</gene>
<dbReference type="CTD" id="6101"/>
<feature type="compositionally biased region" description="Basic and acidic residues" evidence="14">
    <location>
        <begin position="1598"/>
        <end position="1616"/>
    </location>
</feature>
<dbReference type="GO" id="GO:0001750">
    <property type="term" value="C:photoreceptor outer segment"/>
    <property type="evidence" value="ECO:0007669"/>
    <property type="project" value="UniProtKB-SubCell"/>
</dbReference>
<dbReference type="PANTHER" id="PTHR23005:SF4">
    <property type="entry name" value="OXYGEN-REGULATED PROTEIN 1"/>
    <property type="match status" value="1"/>
</dbReference>
<dbReference type="GO" id="GO:0042461">
    <property type="term" value="P:photoreceptor cell development"/>
    <property type="evidence" value="ECO:0007669"/>
    <property type="project" value="TreeGrafter"/>
</dbReference>
<keyword evidence="16" id="KW-1185">Reference proteome</keyword>
<dbReference type="GO" id="GO:0032391">
    <property type="term" value="C:photoreceptor connecting cilium"/>
    <property type="evidence" value="ECO:0007669"/>
    <property type="project" value="UniProtKB-ARBA"/>
</dbReference>
<comment type="subunit">
    <text evidence="13">Interacts (via the doublecortin domains) with microtubules. Interacts with RP1L1. Interacts with MAK.</text>
</comment>
<dbReference type="GO" id="GO:0060041">
    <property type="term" value="P:retina development in camera-type eye"/>
    <property type="evidence" value="ECO:0007669"/>
    <property type="project" value="TreeGrafter"/>
</dbReference>
<feature type="compositionally biased region" description="Polar residues" evidence="14">
    <location>
        <begin position="613"/>
        <end position="627"/>
    </location>
</feature>
<evidence type="ECO:0000256" key="6">
    <source>
        <dbReference type="ARBA" id="ARBA00022794"/>
    </source>
</evidence>
<keyword evidence="5" id="KW-0677">Repeat</keyword>
<dbReference type="SMART" id="SM00537">
    <property type="entry name" value="DCX"/>
    <property type="match status" value="2"/>
</dbReference>
<dbReference type="PANTHER" id="PTHR23005">
    <property type="entry name" value="RETINITIS PIGMENTOSA 1 PROTEIN"/>
    <property type="match status" value="1"/>
</dbReference>
<dbReference type="Gene3D" id="3.10.20.230">
    <property type="entry name" value="Doublecortin domain"/>
    <property type="match status" value="2"/>
</dbReference>
<feature type="region of interest" description="Disordered" evidence="14">
    <location>
        <begin position="1"/>
        <end position="22"/>
    </location>
</feature>
<dbReference type="InterPro" id="IPR036572">
    <property type="entry name" value="Doublecortin_dom_sf"/>
</dbReference>
<keyword evidence="3" id="KW-0963">Cytoplasm</keyword>
<dbReference type="Proteomes" id="UP000694906">
    <property type="component" value="Unplaced"/>
</dbReference>
<dbReference type="GO" id="GO:0001917">
    <property type="term" value="C:photoreceptor inner segment"/>
    <property type="evidence" value="ECO:0007669"/>
    <property type="project" value="UniProtKB-ARBA"/>
</dbReference>
<feature type="region of interest" description="Disordered" evidence="14">
    <location>
        <begin position="1583"/>
        <end position="1616"/>
    </location>
</feature>
<evidence type="ECO:0000256" key="10">
    <source>
        <dbReference type="ARBA" id="ARBA00023305"/>
    </source>
</evidence>
<dbReference type="FunFam" id="3.10.20.230:FF:000007">
    <property type="entry name" value="Oxygen-regulated protein 1"/>
    <property type="match status" value="1"/>
</dbReference>
<dbReference type="Pfam" id="PF03607">
    <property type="entry name" value="DCX"/>
    <property type="match status" value="2"/>
</dbReference>
<keyword evidence="7" id="KW-0969">Cilium</keyword>
<keyword evidence="6" id="KW-0970">Cilium biogenesis/degradation</keyword>
<keyword evidence="8" id="KW-0206">Cytoskeleton</keyword>
<evidence type="ECO:0000256" key="8">
    <source>
        <dbReference type="ARBA" id="ARBA00023212"/>
    </source>
</evidence>
<evidence type="ECO:0000256" key="4">
    <source>
        <dbReference type="ARBA" id="ARBA00022606"/>
    </source>
</evidence>
<evidence type="ECO:0000259" key="15">
    <source>
        <dbReference type="PROSITE" id="PS50309"/>
    </source>
</evidence>
<evidence type="ECO:0000256" key="9">
    <source>
        <dbReference type="ARBA" id="ARBA00023273"/>
    </source>
</evidence>